<dbReference type="Proteomes" id="UP000230750">
    <property type="component" value="Unassembled WGS sequence"/>
</dbReference>
<feature type="compositionally biased region" description="Polar residues" evidence="1">
    <location>
        <begin position="100"/>
        <end position="118"/>
    </location>
</feature>
<feature type="compositionally biased region" description="Low complexity" evidence="1">
    <location>
        <begin position="188"/>
        <end position="202"/>
    </location>
</feature>
<evidence type="ECO:0000256" key="1">
    <source>
        <dbReference type="SAM" id="MobiDB-lite"/>
    </source>
</evidence>
<feature type="region of interest" description="Disordered" evidence="1">
    <location>
        <begin position="149"/>
        <end position="246"/>
    </location>
</feature>
<feature type="region of interest" description="Disordered" evidence="1">
    <location>
        <begin position="1"/>
        <end position="137"/>
    </location>
</feature>
<gene>
    <name evidence="2" type="ORF">BSL78_02492</name>
</gene>
<sequence>MSALKKAGTSNGRNARGSDFELSSEVIRNRRGTSSTNKWGESSTRNRLPTHEDDLITSSAKYPNDIAGSNSVMTSEFPPSEVKREKSWEDMREEMKNAASFKSKQTVKSGVGSNSMMTSEPPASEWEREESWEDILENMNNAASLNLKGTVKSGAAQPKYREQNVVTSPSMLKPQRKDGQDQRRKTAQRTSQRTLSSSNLSSRVTPPRSTTAQKSLPFQGSSPSNLKKAVNGKSLEGNSTAANRRRAVKNLEEPEMAFENDFVRRDLNDVNEFMARNKGSGGGGTSSSKTTYGRNRQPPSERRQNDGDGVRNLRRHRIMANFDGGEQGIARDNRETRMQRCHNNREANQVVQGP</sequence>
<dbReference type="EMBL" id="MRZV01000053">
    <property type="protein sequence ID" value="PIK60556.1"/>
    <property type="molecule type" value="Genomic_DNA"/>
</dbReference>
<feature type="compositionally biased region" description="Basic and acidic residues" evidence="1">
    <location>
        <begin position="329"/>
        <end position="338"/>
    </location>
</feature>
<accession>A0A2G8LJW8</accession>
<feature type="compositionally biased region" description="Polar residues" evidence="1">
    <location>
        <begin position="56"/>
        <end position="74"/>
    </location>
</feature>
<feature type="compositionally biased region" description="Basic and acidic residues" evidence="1">
    <location>
        <begin position="81"/>
        <end position="96"/>
    </location>
</feature>
<dbReference type="AlphaFoldDB" id="A0A2G8LJW8"/>
<organism evidence="2 3">
    <name type="scientific">Stichopus japonicus</name>
    <name type="common">Sea cucumber</name>
    <dbReference type="NCBI Taxonomy" id="307972"/>
    <lineage>
        <taxon>Eukaryota</taxon>
        <taxon>Metazoa</taxon>
        <taxon>Echinodermata</taxon>
        <taxon>Eleutherozoa</taxon>
        <taxon>Echinozoa</taxon>
        <taxon>Holothuroidea</taxon>
        <taxon>Aspidochirotacea</taxon>
        <taxon>Aspidochirotida</taxon>
        <taxon>Stichopodidae</taxon>
        <taxon>Apostichopus</taxon>
    </lineage>
</organism>
<feature type="compositionally biased region" description="Acidic residues" evidence="1">
    <location>
        <begin position="127"/>
        <end position="136"/>
    </location>
</feature>
<reference evidence="2 3" key="1">
    <citation type="journal article" date="2017" name="PLoS Biol.">
        <title>The sea cucumber genome provides insights into morphological evolution and visceral regeneration.</title>
        <authorList>
            <person name="Zhang X."/>
            <person name="Sun L."/>
            <person name="Yuan J."/>
            <person name="Sun Y."/>
            <person name="Gao Y."/>
            <person name="Zhang L."/>
            <person name="Li S."/>
            <person name="Dai H."/>
            <person name="Hamel J.F."/>
            <person name="Liu C."/>
            <person name="Yu Y."/>
            <person name="Liu S."/>
            <person name="Lin W."/>
            <person name="Guo K."/>
            <person name="Jin S."/>
            <person name="Xu P."/>
            <person name="Storey K.B."/>
            <person name="Huan P."/>
            <person name="Zhang T."/>
            <person name="Zhou Y."/>
            <person name="Zhang J."/>
            <person name="Lin C."/>
            <person name="Li X."/>
            <person name="Xing L."/>
            <person name="Huo D."/>
            <person name="Sun M."/>
            <person name="Wang L."/>
            <person name="Mercier A."/>
            <person name="Li F."/>
            <person name="Yang H."/>
            <person name="Xiang J."/>
        </authorList>
    </citation>
    <scope>NUCLEOTIDE SEQUENCE [LARGE SCALE GENOMIC DNA]</scope>
    <source>
        <strain evidence="2">Shaxun</strain>
        <tissue evidence="2">Muscle</tissue>
    </source>
</reference>
<evidence type="ECO:0000313" key="3">
    <source>
        <dbReference type="Proteomes" id="UP000230750"/>
    </source>
</evidence>
<keyword evidence="3" id="KW-1185">Reference proteome</keyword>
<feature type="region of interest" description="Disordered" evidence="1">
    <location>
        <begin position="274"/>
        <end position="354"/>
    </location>
</feature>
<comment type="caution">
    <text evidence="2">The sequence shown here is derived from an EMBL/GenBank/DDBJ whole genome shotgun (WGS) entry which is preliminary data.</text>
</comment>
<feature type="compositionally biased region" description="Polar residues" evidence="1">
    <location>
        <begin position="203"/>
        <end position="225"/>
    </location>
</feature>
<feature type="compositionally biased region" description="Polar residues" evidence="1">
    <location>
        <begin position="32"/>
        <end position="47"/>
    </location>
</feature>
<proteinExistence type="predicted"/>
<protein>
    <submittedName>
        <fullName evidence="2">Uncharacterized protein</fullName>
    </submittedName>
</protein>
<feature type="compositionally biased region" description="Basic and acidic residues" evidence="1">
    <location>
        <begin position="175"/>
        <end position="184"/>
    </location>
</feature>
<feature type="compositionally biased region" description="Basic and acidic residues" evidence="1">
    <location>
        <begin position="299"/>
        <end position="311"/>
    </location>
</feature>
<name>A0A2G8LJW8_STIJA</name>
<evidence type="ECO:0000313" key="2">
    <source>
        <dbReference type="EMBL" id="PIK60556.1"/>
    </source>
</evidence>